<dbReference type="Pfam" id="PF22152">
    <property type="entry name" value="Permu_RdRp_palm"/>
    <property type="match status" value="1"/>
</dbReference>
<keyword evidence="3" id="KW-0548">Nucleotidyltransferase</keyword>
<dbReference type="InterPro" id="IPR054403">
    <property type="entry name" value="RdRp_palm_ribovirus"/>
</dbReference>
<reference evidence="7" key="1">
    <citation type="journal article" date="2024" name="Microb. Genom.">
        <title>The hidden RNA viruses in Blattodea (cockroach and termite).</title>
        <authorList>
            <person name="Fan J."/>
            <person name="Jiang S."/>
            <person name="Li W."/>
            <person name="Li J."/>
            <person name="Pang R."/>
            <person name="Wu H."/>
        </authorList>
    </citation>
    <scope>NUCLEOTIDE SEQUENCE</scope>
    <source>
        <strain evidence="7">US2009</strain>
    </source>
</reference>
<keyword evidence="1 7" id="KW-0696">RNA-directed RNA polymerase</keyword>
<keyword evidence="2" id="KW-0808">Transferase</keyword>
<evidence type="ECO:0000256" key="2">
    <source>
        <dbReference type="ARBA" id="ARBA00022679"/>
    </source>
</evidence>
<evidence type="ECO:0000313" key="7">
    <source>
        <dbReference type="EMBL" id="DBA56705.1"/>
    </source>
</evidence>
<feature type="region of interest" description="Disordered" evidence="4">
    <location>
        <begin position="1332"/>
        <end position="1361"/>
    </location>
</feature>
<proteinExistence type="predicted"/>
<dbReference type="GO" id="GO:0003968">
    <property type="term" value="F:RNA-directed RNA polymerase activity"/>
    <property type="evidence" value="ECO:0007669"/>
    <property type="project" value="UniProtKB-KW"/>
</dbReference>
<dbReference type="InterPro" id="IPR054433">
    <property type="entry name" value="RdRp_thumb_ribovirus"/>
</dbReference>
<dbReference type="SUPFAM" id="SSF56672">
    <property type="entry name" value="DNA/RNA polymerases"/>
    <property type="match status" value="1"/>
</dbReference>
<evidence type="ECO:0000256" key="3">
    <source>
        <dbReference type="ARBA" id="ARBA00022695"/>
    </source>
</evidence>
<dbReference type="EMBL" id="BK067170">
    <property type="protein sequence ID" value="DBA56705.1"/>
    <property type="molecule type" value="Genomic_RNA"/>
</dbReference>
<dbReference type="Pfam" id="PF22260">
    <property type="entry name" value="Permu_RdRp_thumb"/>
    <property type="match status" value="1"/>
</dbReference>
<evidence type="ECO:0000259" key="6">
    <source>
        <dbReference type="Pfam" id="PF22260"/>
    </source>
</evidence>
<dbReference type="InterPro" id="IPR043502">
    <property type="entry name" value="DNA/RNA_pol_sf"/>
</dbReference>
<protein>
    <submittedName>
        <fullName evidence="7">RNA-dependent RNA polymerase</fullName>
    </submittedName>
</protein>
<accession>A0AAT9JA57</accession>
<feature type="domain" description="RNA-dependent RNA polymerase palm" evidence="5">
    <location>
        <begin position="202"/>
        <end position="534"/>
    </location>
</feature>
<feature type="domain" description="RNA-dependent RNA polymerase thumb" evidence="6">
    <location>
        <begin position="556"/>
        <end position="662"/>
    </location>
</feature>
<evidence type="ECO:0000256" key="1">
    <source>
        <dbReference type="ARBA" id="ARBA00022484"/>
    </source>
</evidence>
<evidence type="ECO:0000259" key="5">
    <source>
        <dbReference type="Pfam" id="PF22152"/>
    </source>
</evidence>
<name>A0AAT9JA57_9VIRU</name>
<organism evidence="7">
    <name type="scientific">Reticulitermes flavipes permutotetra-like virus 1</name>
    <dbReference type="NCBI Taxonomy" id="3133507"/>
    <lineage>
        <taxon>Viruses</taxon>
        <taxon>Riboviria</taxon>
        <taxon>Orthornavirae</taxon>
        <taxon>Permutotetraviridae</taxon>
    </lineage>
</organism>
<feature type="compositionally biased region" description="Basic residues" evidence="4">
    <location>
        <begin position="1340"/>
        <end position="1353"/>
    </location>
</feature>
<sequence length="1361" mass="153977">MDVSNPVMDETREKVGSMLRRRGLRRQDLASIEYAVGLMTRYTLTDVVFTPLQDAVETAKAIKEAWQKHFQELAPPSQSLSEFMRGQGFMVLPPVDVSRMCREDGTPLHPETVNRRQGKVSVQRQFGGFHFPMEEVVAAIRSGFGDFVPEIASKLVYGAGTSEGFRTRIVKQMRRATKPSMFALGYGSAIGLPGMMKRMAELYGFRDELLPNIFDSSLEELIGDLEISSQASAGLPYCKSNYDALDDVIQYGLRYVVRGLNLESEEDFRRWLTQDPELHMVEVKNKSDRYEVGKLREKTRPYVCVPAHWKLLFSILCQNFQKSLSTFDKVEGVTNAYGFSSAHGGLTRMLEWMLSTKPGQAKHCEYGDDTCLVFRDKANNVLWRVDPDFEQMDGSVDQETITFVTRWVYGAFRQKYGPSTFWSRVASVWAIFARAPLFIADGPDVYGKPHGQGGLMTGVVGTTLFDTVKATCVWEYVLHQASVTGKTLLDVKWVHETTKKLGMVIKPGTYKPQAIIEAHLDQAGALVTRNKFLGQRMQVQYLHGNKVIVPQLEKEEWLELMLTPRETETHSRGKERKSLLQKQRRRFDQMRGYLVTGAIFDEVAREFCESQIDLLPSLPLVMRVQEGGGRGAVLLENSAALKDVQYETSTGVPTVEWALNLYAKEEDKLVTPESMWKELFEGEQLEQLKGLHDPLTKLQPVHVQNPTSLTSFIMEDENDYKESEQILSDLPPTQKGKGNREVKPIKIPVPAPRKSRMAQVCGEEKPVKELKLKEALDKELQLSQAEIVDGCEVRDIPSISAIAAKHSLSRTTIKMEAIKRGLTVEGDLVTPRAVVAPECLDQPQVLSVVGSALSRGIVSDYTPGMQAIAASSRAANVAIVPTKIEPEWLPEVEGLFQEGSPTDRFTKYLKNRWRAQFHTESNEAVTVGEGSEKKSFSRVVVRMELTPVEQDVDSAKQSYLRDIGPPRVAAKCVAQKAKDARAAIILFCVNKWTGKKHINDRVVDVKKVEAVKTAPEEERLQQALLKRPVLRDPRTEPISADTQQVRVVVPKEVSGWFAEMELEAELQDLIAKIKSRSARTDPGKVFEKSEKVLENVASEDAPKVHVSERVKKALPVTLEPYIVHKPTRKKAEPSENVRKFSLLLGEMRDHLRLLWGKDGEPWKAANFQEKKHFNDEARRLARERLREEVLPPMQKQDWNEAVSQGPSGKRAHSPPPVKEMDEKFDLSEDFEVNQEGILLNLCGVPMMPAEGIYNIRRSFKLASIPDPEDEDGALMDIFLPQNAQGLRLAKRALHKLVPWPEDSEYQYPQYLPNLVHGLKQYVEIGENFYKIQKDKSAVPHPKKQRQQRKPERRSRKDLPKK</sequence>
<feature type="region of interest" description="Disordered" evidence="4">
    <location>
        <begin position="1196"/>
        <end position="1217"/>
    </location>
</feature>
<evidence type="ECO:0000256" key="4">
    <source>
        <dbReference type="SAM" id="MobiDB-lite"/>
    </source>
</evidence>